<name>A0ABT6H924_9BACI</name>
<dbReference type="RefSeq" id="WP_124562751.1">
    <property type="nucleotide sequence ID" value="NZ_JARRRY010000021.1"/>
</dbReference>
<evidence type="ECO:0008006" key="3">
    <source>
        <dbReference type="Google" id="ProtNLM"/>
    </source>
</evidence>
<sequence length="265" mass="30350">MSKQTLQQQIAVWQEYTGDDREVFYTMYEDVLRNLLTQDEIYTIMGPEADEAELANETAPMFCGLNAEGVPSFWLFSEREIAETFARYYSFEKNERPLVRRIKLDEITLTLYSGMFSGVAEVMIDEGSHFVRAIIYDVVNQCFVVQGEEPILEKEEYVVMQLLNDMRYGGKEAFVLPSREKVGDNVMFSLFVPYIEEDTVVIFTDEAAANAGRDRVAARFTAPQLAEVIRRAHRAGATRVVFDHEAFDAEISASKLINILNRMEL</sequence>
<evidence type="ECO:0000313" key="1">
    <source>
        <dbReference type="EMBL" id="MDG5755298.1"/>
    </source>
</evidence>
<organism evidence="1 2">
    <name type="scientific">Ectobacillus antri</name>
    <dbReference type="NCBI Taxonomy" id="2486280"/>
    <lineage>
        <taxon>Bacteria</taxon>
        <taxon>Bacillati</taxon>
        <taxon>Bacillota</taxon>
        <taxon>Bacilli</taxon>
        <taxon>Bacillales</taxon>
        <taxon>Bacillaceae</taxon>
        <taxon>Ectobacillus</taxon>
    </lineage>
</organism>
<dbReference type="Proteomes" id="UP001218246">
    <property type="component" value="Unassembled WGS sequence"/>
</dbReference>
<comment type="caution">
    <text evidence="1">The sequence shown here is derived from an EMBL/GenBank/DDBJ whole genome shotgun (WGS) entry which is preliminary data.</text>
</comment>
<proteinExistence type="predicted"/>
<accession>A0ABT6H924</accession>
<keyword evidence="2" id="KW-1185">Reference proteome</keyword>
<dbReference type="EMBL" id="JARULN010000023">
    <property type="protein sequence ID" value="MDG5755298.1"/>
    <property type="molecule type" value="Genomic_DNA"/>
</dbReference>
<gene>
    <name evidence="1" type="ORF">P6P90_15380</name>
</gene>
<evidence type="ECO:0000313" key="2">
    <source>
        <dbReference type="Proteomes" id="UP001218246"/>
    </source>
</evidence>
<protein>
    <recommendedName>
        <fullName evidence="3">SseB protein N-terminal domain-containing protein</fullName>
    </recommendedName>
</protein>
<reference evidence="1 2" key="1">
    <citation type="submission" date="2023-04" db="EMBL/GenBank/DDBJ databases">
        <title>Ectobacillus antri isolated from activated sludge.</title>
        <authorList>
            <person name="Yan P."/>
            <person name="Liu X."/>
        </authorList>
    </citation>
    <scope>NUCLEOTIDE SEQUENCE [LARGE SCALE GENOMIC DNA]</scope>
    <source>
        <strain evidence="1 2">C18H</strain>
    </source>
</reference>